<evidence type="ECO:0000256" key="1">
    <source>
        <dbReference type="ARBA" id="ARBA00005750"/>
    </source>
</evidence>
<name>A0A1F2PM23_9FIRM</name>
<evidence type="ECO:0000256" key="2">
    <source>
        <dbReference type="ARBA" id="ARBA00013064"/>
    </source>
</evidence>
<protein>
    <recommendedName>
        <fullName evidence="2">protein-tyrosine-phosphatase</fullName>
        <ecNumber evidence="2">3.1.3.48</ecNumber>
    </recommendedName>
</protein>
<gene>
    <name evidence="6" type="primary">ywqE_1</name>
    <name evidence="6" type="ORF">ACWI_00560</name>
</gene>
<comment type="catalytic activity">
    <reaction evidence="5">
        <text>O-phospho-L-tyrosyl-[protein] + H2O = L-tyrosyl-[protein] + phosphate</text>
        <dbReference type="Rhea" id="RHEA:10684"/>
        <dbReference type="Rhea" id="RHEA-COMP:10136"/>
        <dbReference type="Rhea" id="RHEA-COMP:20101"/>
        <dbReference type="ChEBI" id="CHEBI:15377"/>
        <dbReference type="ChEBI" id="CHEBI:43474"/>
        <dbReference type="ChEBI" id="CHEBI:46858"/>
        <dbReference type="ChEBI" id="CHEBI:61978"/>
        <dbReference type="EC" id="3.1.3.48"/>
    </reaction>
</comment>
<accession>A0A1F2PM23</accession>
<sequence>MIDTHIHMVPGVDDGAKDLEMAIQMMQLAMNEGVNEMIVTPHFNLPTYHNQNVDEQYQLLIDYIERENIDFKLHLGNEIYLSEETMAGIKRGLAHTMGNSRFLLVELPLYHYYPFHESMLFELQESGYKVVLAHVERYEVFARRPEKLAALNERGIYSQITSQYIMDGKTRRKALKWIESGLVYIIASDGHDLVKRPPVMKRAYEIVVKVFGEECGQMLFYENPGMMIRDRELMVPVLKKKRFGFHRQ</sequence>
<evidence type="ECO:0000313" key="7">
    <source>
        <dbReference type="Proteomes" id="UP000176244"/>
    </source>
</evidence>
<dbReference type="Pfam" id="PF19567">
    <property type="entry name" value="CpsB_CapC"/>
    <property type="match status" value="1"/>
</dbReference>
<dbReference type="EMBL" id="LKEU01000009">
    <property type="protein sequence ID" value="OFV72453.1"/>
    <property type="molecule type" value="Genomic_DNA"/>
</dbReference>
<dbReference type="InterPro" id="IPR016195">
    <property type="entry name" value="Pol/histidinol_Pase-like"/>
</dbReference>
<dbReference type="OrthoDB" id="9788539at2"/>
<dbReference type="PIRSF" id="PIRSF016557">
    <property type="entry name" value="Caps_synth_CpsB"/>
    <property type="match status" value="1"/>
</dbReference>
<organism evidence="6 7">
    <name type="scientific">Acetobacterium wieringae</name>
    <dbReference type="NCBI Taxonomy" id="52694"/>
    <lineage>
        <taxon>Bacteria</taxon>
        <taxon>Bacillati</taxon>
        <taxon>Bacillota</taxon>
        <taxon>Clostridia</taxon>
        <taxon>Eubacteriales</taxon>
        <taxon>Eubacteriaceae</taxon>
        <taxon>Acetobacterium</taxon>
    </lineage>
</organism>
<dbReference type="PANTHER" id="PTHR39181:SF1">
    <property type="entry name" value="TYROSINE-PROTEIN PHOSPHATASE YWQE"/>
    <property type="match status" value="1"/>
</dbReference>
<comment type="similarity">
    <text evidence="1">Belongs to the metallo-dependent hydrolases superfamily. CpsB/CapC family.</text>
</comment>
<keyword evidence="4" id="KW-0904">Protein phosphatase</keyword>
<dbReference type="AlphaFoldDB" id="A0A1F2PM23"/>
<evidence type="ECO:0000256" key="3">
    <source>
        <dbReference type="ARBA" id="ARBA00022801"/>
    </source>
</evidence>
<evidence type="ECO:0000256" key="4">
    <source>
        <dbReference type="ARBA" id="ARBA00022912"/>
    </source>
</evidence>
<proteinExistence type="inferred from homology"/>
<evidence type="ECO:0000256" key="5">
    <source>
        <dbReference type="ARBA" id="ARBA00051722"/>
    </source>
</evidence>
<dbReference type="GO" id="GO:0004725">
    <property type="term" value="F:protein tyrosine phosphatase activity"/>
    <property type="evidence" value="ECO:0007669"/>
    <property type="project" value="UniProtKB-EC"/>
</dbReference>
<dbReference type="RefSeq" id="WP_070369451.1">
    <property type="nucleotide sequence ID" value="NZ_LKEU01000009.1"/>
</dbReference>
<dbReference type="STRING" id="52694.ACWI_00560"/>
<dbReference type="GO" id="GO:0030145">
    <property type="term" value="F:manganese ion binding"/>
    <property type="evidence" value="ECO:0007669"/>
    <property type="project" value="InterPro"/>
</dbReference>
<reference evidence="6 7" key="1">
    <citation type="submission" date="2015-09" db="EMBL/GenBank/DDBJ databases">
        <title>Genome sequence of Acetobacterium wieringae DSM 1911.</title>
        <authorList>
            <person name="Poehlein A."/>
            <person name="Bengelsdorf F.R."/>
            <person name="Schiel-Bengelsdorf B."/>
            <person name="Duerre P."/>
            <person name="Daniel R."/>
        </authorList>
    </citation>
    <scope>NUCLEOTIDE SEQUENCE [LARGE SCALE GENOMIC DNA]</scope>
    <source>
        <strain evidence="6 7">DSM 1911</strain>
    </source>
</reference>
<evidence type="ECO:0000313" key="6">
    <source>
        <dbReference type="EMBL" id="OFV72453.1"/>
    </source>
</evidence>
<dbReference type="Gene3D" id="3.20.20.140">
    <property type="entry name" value="Metal-dependent hydrolases"/>
    <property type="match status" value="1"/>
</dbReference>
<dbReference type="EC" id="3.1.3.48" evidence="2"/>
<comment type="caution">
    <text evidence="6">The sequence shown here is derived from an EMBL/GenBank/DDBJ whole genome shotgun (WGS) entry which is preliminary data.</text>
</comment>
<dbReference type="PANTHER" id="PTHR39181">
    <property type="entry name" value="TYROSINE-PROTEIN PHOSPHATASE YWQE"/>
    <property type="match status" value="1"/>
</dbReference>
<dbReference type="SUPFAM" id="SSF89550">
    <property type="entry name" value="PHP domain-like"/>
    <property type="match status" value="1"/>
</dbReference>
<dbReference type="InterPro" id="IPR016667">
    <property type="entry name" value="Caps_polysacc_synth_CpsB/CapC"/>
</dbReference>
<keyword evidence="3 6" id="KW-0378">Hydrolase</keyword>
<dbReference type="Proteomes" id="UP000176244">
    <property type="component" value="Unassembled WGS sequence"/>
</dbReference>